<dbReference type="AlphaFoldDB" id="A0A915KF62"/>
<evidence type="ECO:0000256" key="1">
    <source>
        <dbReference type="SAM" id="MobiDB-lite"/>
    </source>
</evidence>
<evidence type="ECO:0000313" key="3">
    <source>
        <dbReference type="WBParaSite" id="nRc.2.0.1.t37015-RA"/>
    </source>
</evidence>
<evidence type="ECO:0000313" key="2">
    <source>
        <dbReference type="Proteomes" id="UP000887565"/>
    </source>
</evidence>
<sequence length="72" mass="8108">MVKHRRKVRAGPVDPSSGHIWTNPPKTYRPDPTSWTRPDPVPDLPTCMHPLPHQDAPAARRWSPLDPPGLFA</sequence>
<reference evidence="3" key="1">
    <citation type="submission" date="2022-11" db="UniProtKB">
        <authorList>
            <consortium name="WormBaseParasite"/>
        </authorList>
    </citation>
    <scope>IDENTIFICATION</scope>
</reference>
<protein>
    <submittedName>
        <fullName evidence="3">Uncharacterized protein</fullName>
    </submittedName>
</protein>
<keyword evidence="2" id="KW-1185">Reference proteome</keyword>
<dbReference type="Proteomes" id="UP000887565">
    <property type="component" value="Unplaced"/>
</dbReference>
<proteinExistence type="predicted"/>
<accession>A0A915KF62</accession>
<feature type="region of interest" description="Disordered" evidence="1">
    <location>
        <begin position="1"/>
        <end position="72"/>
    </location>
</feature>
<name>A0A915KF62_ROMCU</name>
<dbReference type="WBParaSite" id="nRc.2.0.1.t37015-RA">
    <property type="protein sequence ID" value="nRc.2.0.1.t37015-RA"/>
    <property type="gene ID" value="nRc.2.0.1.g37015"/>
</dbReference>
<organism evidence="2 3">
    <name type="scientific">Romanomermis culicivorax</name>
    <name type="common">Nematode worm</name>
    <dbReference type="NCBI Taxonomy" id="13658"/>
    <lineage>
        <taxon>Eukaryota</taxon>
        <taxon>Metazoa</taxon>
        <taxon>Ecdysozoa</taxon>
        <taxon>Nematoda</taxon>
        <taxon>Enoplea</taxon>
        <taxon>Dorylaimia</taxon>
        <taxon>Mermithida</taxon>
        <taxon>Mermithoidea</taxon>
        <taxon>Mermithidae</taxon>
        <taxon>Romanomermis</taxon>
    </lineage>
</organism>